<protein>
    <recommendedName>
        <fullName evidence="4">Cuticle protein</fullName>
    </recommendedName>
</protein>
<dbReference type="AlphaFoldDB" id="A0A8R2M2Z9"/>
<dbReference type="GeneID" id="101738165"/>
<proteinExistence type="predicted"/>
<organism evidence="2 3">
    <name type="scientific">Bombyx mori</name>
    <name type="common">Silk moth</name>
    <dbReference type="NCBI Taxonomy" id="7091"/>
    <lineage>
        <taxon>Eukaryota</taxon>
        <taxon>Metazoa</taxon>
        <taxon>Ecdysozoa</taxon>
        <taxon>Arthropoda</taxon>
        <taxon>Hexapoda</taxon>
        <taxon>Insecta</taxon>
        <taxon>Pterygota</taxon>
        <taxon>Neoptera</taxon>
        <taxon>Endopterygota</taxon>
        <taxon>Lepidoptera</taxon>
        <taxon>Glossata</taxon>
        <taxon>Ditrysia</taxon>
        <taxon>Bombycoidea</taxon>
        <taxon>Bombycidae</taxon>
        <taxon>Bombycinae</taxon>
        <taxon>Bombyx</taxon>
    </lineage>
</organism>
<dbReference type="RefSeq" id="XP_037872737.1">
    <property type="nucleotide sequence ID" value="XM_038016809.2"/>
</dbReference>
<feature type="signal peptide" evidence="1">
    <location>
        <begin position="1"/>
        <end position="20"/>
    </location>
</feature>
<evidence type="ECO:0000313" key="3">
    <source>
        <dbReference type="Proteomes" id="UP000005204"/>
    </source>
</evidence>
<reference evidence="3" key="1">
    <citation type="journal article" date="2008" name="Insect Biochem. Mol. Biol.">
        <title>The genome of a lepidopteran model insect, the silkworm Bombyx mori.</title>
        <authorList>
            <consortium name="International Silkworm Genome Consortium"/>
        </authorList>
    </citation>
    <scope>NUCLEOTIDE SEQUENCE [LARGE SCALE GENOMIC DNA]</scope>
    <source>
        <strain evidence="3">p50T</strain>
    </source>
</reference>
<dbReference type="Proteomes" id="UP000005204">
    <property type="component" value="Unassembled WGS sequence"/>
</dbReference>
<accession>A0A8R2M2Z9</accession>
<name>A0A8R2M2Z9_BOMMO</name>
<keyword evidence="3" id="KW-1185">Reference proteome</keyword>
<sequence length="227" mass="25097">MSSLIFVISIFHLILNEVNSHVTAPPHYIVTGIPYPANPAAYPPRPAPINRPAEPPTITPTPCEIAPKQTALDPNVLNNLAIALQLLIVSNLLNYPKENSEIISNLARAIDKLPVAPHYLQETLKHEPKYVLEAAKFEPKYEIEPYYTGEPVPLSNSKYIGSYEPNVFRAYDSNARRSSRSHGALMSPYEAINSSPSFGESFPSVYGSPSKSLYVVDKDLFGPSDLY</sequence>
<dbReference type="KEGG" id="bmor:101738165"/>
<keyword evidence="1" id="KW-0732">Signal</keyword>
<dbReference type="EnsemblMetazoa" id="XM_038016809.1">
    <property type="protein sequence ID" value="XP_037872737.1"/>
    <property type="gene ID" value="LOC101738165"/>
</dbReference>
<reference evidence="2" key="2">
    <citation type="submission" date="2022-06" db="UniProtKB">
        <authorList>
            <consortium name="EnsemblMetazoa"/>
        </authorList>
    </citation>
    <scope>IDENTIFICATION</scope>
    <source>
        <strain evidence="2">p50T (Dazao)</strain>
    </source>
</reference>
<feature type="chain" id="PRO_5035933957" description="Cuticle protein" evidence="1">
    <location>
        <begin position="21"/>
        <end position="227"/>
    </location>
</feature>
<evidence type="ECO:0000313" key="2">
    <source>
        <dbReference type="EnsemblMetazoa" id="XP_037872737.1"/>
    </source>
</evidence>
<evidence type="ECO:0000256" key="1">
    <source>
        <dbReference type="SAM" id="SignalP"/>
    </source>
</evidence>
<evidence type="ECO:0008006" key="4">
    <source>
        <dbReference type="Google" id="ProtNLM"/>
    </source>
</evidence>